<sequence length="103" mass="11678">MRVTIDITNIAKVIVNGVKVSSWLKSDILAAFDGQDLCFADWLLKAVWQMFEAVQDSLARHLRTSHHINKLPIWIVHFCHKGNLNCPLCNHSASMVPEAQLQK</sequence>
<reference evidence="1" key="1">
    <citation type="submission" date="2021-06" db="EMBL/GenBank/DDBJ databases">
        <title>Parelaphostrongylus tenuis whole genome reference sequence.</title>
        <authorList>
            <person name="Garwood T.J."/>
            <person name="Larsen P.A."/>
            <person name="Fountain-Jones N.M."/>
            <person name="Garbe J.R."/>
            <person name="Macchietto M.G."/>
            <person name="Kania S.A."/>
            <person name="Gerhold R.W."/>
            <person name="Richards J.E."/>
            <person name="Wolf T.M."/>
        </authorList>
    </citation>
    <scope>NUCLEOTIDE SEQUENCE</scope>
    <source>
        <strain evidence="1">MNPRO001-30</strain>
        <tissue evidence="1">Meninges</tissue>
    </source>
</reference>
<dbReference type="EMBL" id="JAHQIW010000384">
    <property type="protein sequence ID" value="KAJ1347820.1"/>
    <property type="molecule type" value="Genomic_DNA"/>
</dbReference>
<evidence type="ECO:0000313" key="1">
    <source>
        <dbReference type="EMBL" id="KAJ1347820.1"/>
    </source>
</evidence>
<organism evidence="1 2">
    <name type="scientific">Parelaphostrongylus tenuis</name>
    <name type="common">Meningeal worm</name>
    <dbReference type="NCBI Taxonomy" id="148309"/>
    <lineage>
        <taxon>Eukaryota</taxon>
        <taxon>Metazoa</taxon>
        <taxon>Ecdysozoa</taxon>
        <taxon>Nematoda</taxon>
        <taxon>Chromadorea</taxon>
        <taxon>Rhabditida</taxon>
        <taxon>Rhabditina</taxon>
        <taxon>Rhabditomorpha</taxon>
        <taxon>Strongyloidea</taxon>
        <taxon>Metastrongylidae</taxon>
        <taxon>Parelaphostrongylus</taxon>
    </lineage>
</organism>
<proteinExistence type="predicted"/>
<protein>
    <submittedName>
        <fullName evidence="1">Uncharacterized protein</fullName>
    </submittedName>
</protein>
<accession>A0AAD5LWL2</accession>
<name>A0AAD5LWL2_PARTN</name>
<dbReference type="AlphaFoldDB" id="A0AAD5LWL2"/>
<evidence type="ECO:0000313" key="2">
    <source>
        <dbReference type="Proteomes" id="UP001196413"/>
    </source>
</evidence>
<comment type="caution">
    <text evidence="1">The sequence shown here is derived from an EMBL/GenBank/DDBJ whole genome shotgun (WGS) entry which is preliminary data.</text>
</comment>
<dbReference type="Proteomes" id="UP001196413">
    <property type="component" value="Unassembled WGS sequence"/>
</dbReference>
<keyword evidence="2" id="KW-1185">Reference proteome</keyword>
<gene>
    <name evidence="1" type="ORF">KIN20_002986</name>
</gene>